<organism evidence="3 4">
    <name type="scientific">Candidatus Opimibacter skivensis</name>
    <dbReference type="NCBI Taxonomy" id="2982028"/>
    <lineage>
        <taxon>Bacteria</taxon>
        <taxon>Pseudomonadati</taxon>
        <taxon>Bacteroidota</taxon>
        <taxon>Saprospiria</taxon>
        <taxon>Saprospirales</taxon>
        <taxon>Saprospiraceae</taxon>
        <taxon>Candidatus Opimibacter</taxon>
    </lineage>
</organism>
<dbReference type="Pfam" id="PF07635">
    <property type="entry name" value="PSCyt1"/>
    <property type="match status" value="1"/>
</dbReference>
<keyword evidence="1" id="KW-0812">Transmembrane</keyword>
<protein>
    <recommendedName>
        <fullName evidence="2">Cytochrome C Planctomycete-type domain-containing protein</fullName>
    </recommendedName>
</protein>
<evidence type="ECO:0000313" key="4">
    <source>
        <dbReference type="Proteomes" id="UP000808337"/>
    </source>
</evidence>
<dbReference type="PANTHER" id="PTHR35889">
    <property type="entry name" value="CYCLOINULO-OLIGOSACCHARIDE FRUCTANOTRANSFERASE-RELATED"/>
    <property type="match status" value="1"/>
</dbReference>
<evidence type="ECO:0000259" key="2">
    <source>
        <dbReference type="Pfam" id="PF07635"/>
    </source>
</evidence>
<keyword evidence="1" id="KW-0472">Membrane</keyword>
<dbReference type="AlphaFoldDB" id="A0A9D7SVV7"/>
<dbReference type="EMBL" id="JADKGY010000008">
    <property type="protein sequence ID" value="MBK9982928.1"/>
    <property type="molecule type" value="Genomic_DNA"/>
</dbReference>
<evidence type="ECO:0000313" key="3">
    <source>
        <dbReference type="EMBL" id="MBK9982928.1"/>
    </source>
</evidence>
<reference evidence="3 4" key="1">
    <citation type="submission" date="2020-10" db="EMBL/GenBank/DDBJ databases">
        <title>Connecting structure to function with the recovery of over 1000 high-quality activated sludge metagenome-assembled genomes encoding full-length rRNA genes using long-read sequencing.</title>
        <authorList>
            <person name="Singleton C.M."/>
            <person name="Petriglieri F."/>
            <person name="Kristensen J.M."/>
            <person name="Kirkegaard R.H."/>
            <person name="Michaelsen T.Y."/>
            <person name="Andersen M.H."/>
            <person name="Karst S.M."/>
            <person name="Dueholm M.S."/>
            <person name="Nielsen P.H."/>
            <person name="Albertsen M."/>
        </authorList>
    </citation>
    <scope>NUCLEOTIDE SEQUENCE [LARGE SCALE GENOMIC DNA]</scope>
    <source>
        <strain evidence="3">Ribe_18-Q3-R11-54_MAXAC.273</strain>
    </source>
</reference>
<accession>A0A9D7SVV7</accession>
<feature type="transmembrane region" description="Helical" evidence="1">
    <location>
        <begin position="12"/>
        <end position="29"/>
    </location>
</feature>
<comment type="caution">
    <text evidence="3">The sequence shown here is derived from an EMBL/GenBank/DDBJ whole genome shotgun (WGS) entry which is preliminary data.</text>
</comment>
<dbReference type="PANTHER" id="PTHR35889:SF3">
    <property type="entry name" value="F-BOX DOMAIN-CONTAINING PROTEIN"/>
    <property type="match status" value="1"/>
</dbReference>
<dbReference type="Proteomes" id="UP000808337">
    <property type="component" value="Unassembled WGS sequence"/>
</dbReference>
<dbReference type="InterPro" id="IPR011429">
    <property type="entry name" value="Cyt_c_Planctomycete-type"/>
</dbReference>
<gene>
    <name evidence="3" type="ORF">IPP15_10995</name>
</gene>
<name>A0A9D7SVV7_9BACT</name>
<keyword evidence="1" id="KW-1133">Transmembrane helix</keyword>
<feature type="domain" description="Cytochrome C Planctomycete-type" evidence="2">
    <location>
        <begin position="88"/>
        <end position="139"/>
    </location>
</feature>
<evidence type="ECO:0000256" key="1">
    <source>
        <dbReference type="SAM" id="Phobius"/>
    </source>
</evidence>
<sequence>MTEVSKKQGAKYILASILFAGFVVLLIPSCVHEPLITPIDNPVDTTGNPVDTTGNPVDISTGTPCDPNVVYFTKDILPLFISTCAKSGCHDANSHREGIVMDNFQNVIGSRIIKTNDANNSKLIKTIKATGGEERMPPSPAQRFTTDQIALISKWINQGAKDLTCDENAGQCVTTNVSYAGFVAPLLSTYCVGCHSGGAPSGGVSLSTYAQVKAMATSGRLYGSIAWSTGFKTMPKGSAKLSQCSINKIKGWIDEGANNN</sequence>
<proteinExistence type="predicted"/>